<accession>A0A6A7AET6</accession>
<gene>
    <name evidence="2" type="ORF">CC86DRAFT_401781</name>
</gene>
<keyword evidence="1" id="KW-0732">Signal</keyword>
<protein>
    <recommendedName>
        <fullName evidence="4">Dickkopf N-terminal cysteine-rich domain-containing protein</fullName>
    </recommendedName>
</protein>
<evidence type="ECO:0008006" key="4">
    <source>
        <dbReference type="Google" id="ProtNLM"/>
    </source>
</evidence>
<evidence type="ECO:0000256" key="1">
    <source>
        <dbReference type="SAM" id="SignalP"/>
    </source>
</evidence>
<proteinExistence type="predicted"/>
<evidence type="ECO:0000313" key="2">
    <source>
        <dbReference type="EMBL" id="KAF2831238.1"/>
    </source>
</evidence>
<organism evidence="2 3">
    <name type="scientific">Ophiobolus disseminans</name>
    <dbReference type="NCBI Taxonomy" id="1469910"/>
    <lineage>
        <taxon>Eukaryota</taxon>
        <taxon>Fungi</taxon>
        <taxon>Dikarya</taxon>
        <taxon>Ascomycota</taxon>
        <taxon>Pezizomycotina</taxon>
        <taxon>Dothideomycetes</taxon>
        <taxon>Pleosporomycetidae</taxon>
        <taxon>Pleosporales</taxon>
        <taxon>Pleosporineae</taxon>
        <taxon>Phaeosphaeriaceae</taxon>
        <taxon>Ophiobolus</taxon>
    </lineage>
</organism>
<dbReference type="EMBL" id="MU006218">
    <property type="protein sequence ID" value="KAF2831238.1"/>
    <property type="molecule type" value="Genomic_DNA"/>
</dbReference>
<feature type="signal peptide" evidence="1">
    <location>
        <begin position="1"/>
        <end position="22"/>
    </location>
</feature>
<sequence length="154" mass="16798">MFSIRNILAVLAILSAVPLSLAAPSAQEDSVAPFDPSSSVDSVVPFDDSFDDDLTVEDIDALDARDILTFRQEEAVEAVDDEAEVEEVDEDDVLDTLQARATCHTTSKPRRDCAHSTCPDRECKLGKSGKRCAWTHPKRTRPSGCDACKCVKRG</sequence>
<evidence type="ECO:0000313" key="3">
    <source>
        <dbReference type="Proteomes" id="UP000799424"/>
    </source>
</evidence>
<name>A0A6A7AET6_9PLEO</name>
<reference evidence="2" key="1">
    <citation type="journal article" date="2020" name="Stud. Mycol.">
        <title>101 Dothideomycetes genomes: a test case for predicting lifestyles and emergence of pathogens.</title>
        <authorList>
            <person name="Haridas S."/>
            <person name="Albert R."/>
            <person name="Binder M."/>
            <person name="Bloem J."/>
            <person name="Labutti K."/>
            <person name="Salamov A."/>
            <person name="Andreopoulos B."/>
            <person name="Baker S."/>
            <person name="Barry K."/>
            <person name="Bills G."/>
            <person name="Bluhm B."/>
            <person name="Cannon C."/>
            <person name="Castanera R."/>
            <person name="Culley D."/>
            <person name="Daum C."/>
            <person name="Ezra D."/>
            <person name="Gonzalez J."/>
            <person name="Henrissat B."/>
            <person name="Kuo A."/>
            <person name="Liang C."/>
            <person name="Lipzen A."/>
            <person name="Lutzoni F."/>
            <person name="Magnuson J."/>
            <person name="Mondo S."/>
            <person name="Nolan M."/>
            <person name="Ohm R."/>
            <person name="Pangilinan J."/>
            <person name="Park H.-J."/>
            <person name="Ramirez L."/>
            <person name="Alfaro M."/>
            <person name="Sun H."/>
            <person name="Tritt A."/>
            <person name="Yoshinaga Y."/>
            <person name="Zwiers L.-H."/>
            <person name="Turgeon B."/>
            <person name="Goodwin S."/>
            <person name="Spatafora J."/>
            <person name="Crous P."/>
            <person name="Grigoriev I."/>
        </authorList>
    </citation>
    <scope>NUCLEOTIDE SEQUENCE</scope>
    <source>
        <strain evidence="2">CBS 113818</strain>
    </source>
</reference>
<dbReference type="Proteomes" id="UP000799424">
    <property type="component" value="Unassembled WGS sequence"/>
</dbReference>
<dbReference type="OrthoDB" id="3935568at2759"/>
<dbReference type="AlphaFoldDB" id="A0A6A7AET6"/>
<feature type="chain" id="PRO_5025587693" description="Dickkopf N-terminal cysteine-rich domain-containing protein" evidence="1">
    <location>
        <begin position="23"/>
        <end position="154"/>
    </location>
</feature>
<keyword evidence="3" id="KW-1185">Reference proteome</keyword>